<dbReference type="CDD" id="cd05327">
    <property type="entry name" value="retinol-DH_like_SDR_c_like"/>
    <property type="match status" value="1"/>
</dbReference>
<dbReference type="KEGG" id="adi:B5T_04048"/>
<dbReference type="EMBL" id="CP003466">
    <property type="protein sequence ID" value="AFT72309.1"/>
    <property type="molecule type" value="Genomic_DNA"/>
</dbReference>
<proteinExistence type="predicted"/>
<dbReference type="Pfam" id="PF00106">
    <property type="entry name" value="adh_short"/>
    <property type="match status" value="1"/>
</dbReference>
<gene>
    <name evidence="2" type="ordered locus">B5T_04048</name>
</gene>
<protein>
    <submittedName>
        <fullName evidence="2">Short-chain dehydrogenase/reductase SDR</fullName>
    </submittedName>
</protein>
<dbReference type="Proteomes" id="UP000006286">
    <property type="component" value="Chromosome"/>
</dbReference>
<dbReference type="GO" id="GO:0016491">
    <property type="term" value="F:oxidoreductase activity"/>
    <property type="evidence" value="ECO:0007669"/>
    <property type="project" value="UniProtKB-KW"/>
</dbReference>
<keyword evidence="1" id="KW-0560">Oxidoreductase</keyword>
<dbReference type="PANTHER" id="PTHR43157">
    <property type="entry name" value="PHOSPHATIDYLINOSITOL-GLYCAN BIOSYNTHESIS CLASS F PROTEIN-RELATED"/>
    <property type="match status" value="1"/>
</dbReference>
<dbReference type="NCBIfam" id="NF004513">
    <property type="entry name" value="PRK05854.1"/>
    <property type="match status" value="1"/>
</dbReference>
<dbReference type="SUPFAM" id="SSF51735">
    <property type="entry name" value="NAD(P)-binding Rossmann-fold domains"/>
    <property type="match status" value="1"/>
</dbReference>
<dbReference type="AlphaFoldDB" id="K0CFQ1"/>
<dbReference type="RefSeq" id="WP_014996360.1">
    <property type="nucleotide sequence ID" value="NC_018691.1"/>
</dbReference>
<accession>K0CFQ1</accession>
<evidence type="ECO:0000313" key="2">
    <source>
        <dbReference type="EMBL" id="AFT72309.1"/>
    </source>
</evidence>
<organism evidence="2 3">
    <name type="scientific">Alcanivorax dieselolei (strain DSM 16502 / CGMCC 1.3690 / MCCC 1A00001 / B-5)</name>
    <name type="common">Alloalcanivorax dieselolei</name>
    <dbReference type="NCBI Taxonomy" id="930169"/>
    <lineage>
        <taxon>Bacteria</taxon>
        <taxon>Pseudomonadati</taxon>
        <taxon>Pseudomonadota</taxon>
        <taxon>Gammaproteobacteria</taxon>
        <taxon>Oceanospirillales</taxon>
        <taxon>Alcanivoracaceae</taxon>
        <taxon>Alloalcanivorax</taxon>
    </lineage>
</organism>
<keyword evidence="3" id="KW-1185">Reference proteome</keyword>
<dbReference type="HOGENOM" id="CLU_010194_44_2_6"/>
<dbReference type="PATRIC" id="fig|930169.3.peg.4010"/>
<reference evidence="2 3" key="1">
    <citation type="journal article" date="2012" name="J. Bacteriol.">
        <title>Complete genome sequence of Alcanivorax dieselolei type strain B5.</title>
        <authorList>
            <person name="Lai Q."/>
            <person name="Li W."/>
            <person name="Shao Z."/>
        </authorList>
    </citation>
    <scope>NUCLEOTIDE SEQUENCE [LARGE SCALE GENOMIC DNA]</scope>
    <source>
        <strain evidence="3">DSM 16502 / CGMCC 1.3690 / B-5</strain>
    </source>
</reference>
<evidence type="ECO:0000256" key="1">
    <source>
        <dbReference type="ARBA" id="ARBA00023002"/>
    </source>
</evidence>
<dbReference type="PRINTS" id="PR00081">
    <property type="entry name" value="GDHRDH"/>
</dbReference>
<dbReference type="eggNOG" id="COG1028">
    <property type="taxonomic scope" value="Bacteria"/>
</dbReference>
<dbReference type="InterPro" id="IPR036291">
    <property type="entry name" value="NAD(P)-bd_dom_sf"/>
</dbReference>
<evidence type="ECO:0000313" key="3">
    <source>
        <dbReference type="Proteomes" id="UP000006286"/>
    </source>
</evidence>
<dbReference type="STRING" id="930169.B5T_04048"/>
<dbReference type="NCBIfam" id="NF004846">
    <property type="entry name" value="PRK06197.1"/>
    <property type="match status" value="1"/>
</dbReference>
<dbReference type="PANTHER" id="PTHR43157:SF31">
    <property type="entry name" value="PHOSPHATIDYLINOSITOL-GLYCAN BIOSYNTHESIS CLASS F PROTEIN"/>
    <property type="match status" value="1"/>
</dbReference>
<name>K0CFQ1_ALCDB</name>
<sequence length="308" mass="33648">MMSWSPQDIPDQQSRTAVVTGANSGIGFETALALADKGARVVLACRDLAKAEAARERIHEKTGGRGEIQIVELDLASLNSVRRAADTLRERYPRLDLLINNAGVMWLRQGRTEDGFERQFGVNHLGHFALTGLLLPALRDVPDSRIVTVSSLAHKAGRLHLDNLQLEGRYGRQRAYAQAKLANLLFSLELERRLRAAEASTLSLACHPGFANTNLAESGVARESPFGVGYIARWLWPFFTQNAARGAAPTLYAATSPQVQGGGYYGPAYLKEAVGPPTLVHPSRRARDADDAARLWEQSEALTGVHYP</sequence>
<dbReference type="InterPro" id="IPR002347">
    <property type="entry name" value="SDR_fam"/>
</dbReference>
<dbReference type="Gene3D" id="3.40.50.720">
    <property type="entry name" value="NAD(P)-binding Rossmann-like Domain"/>
    <property type="match status" value="1"/>
</dbReference>